<dbReference type="InterPro" id="IPR013149">
    <property type="entry name" value="ADH-like_C"/>
</dbReference>
<dbReference type="STRING" id="1664694.A0A0N1H331"/>
<organism evidence="4 5">
    <name type="scientific">Cyphellophora attinorum</name>
    <dbReference type="NCBI Taxonomy" id="1664694"/>
    <lineage>
        <taxon>Eukaryota</taxon>
        <taxon>Fungi</taxon>
        <taxon>Dikarya</taxon>
        <taxon>Ascomycota</taxon>
        <taxon>Pezizomycotina</taxon>
        <taxon>Eurotiomycetes</taxon>
        <taxon>Chaetothyriomycetidae</taxon>
        <taxon>Chaetothyriales</taxon>
        <taxon>Cyphellophoraceae</taxon>
        <taxon>Cyphellophora</taxon>
    </lineage>
</organism>
<dbReference type="SUPFAM" id="SSF51735">
    <property type="entry name" value="NAD(P)-binding Rossmann-fold domains"/>
    <property type="match status" value="1"/>
</dbReference>
<dbReference type="InterPro" id="IPR047122">
    <property type="entry name" value="Trans-enoyl_RdTase-like"/>
</dbReference>
<dbReference type="PANTHER" id="PTHR45348:SF2">
    <property type="entry name" value="ZINC-TYPE ALCOHOL DEHYDROGENASE-LIKE PROTEIN C2E1P3.01"/>
    <property type="match status" value="1"/>
</dbReference>
<evidence type="ECO:0000256" key="1">
    <source>
        <dbReference type="ARBA" id="ARBA00008072"/>
    </source>
</evidence>
<dbReference type="Gene3D" id="3.90.180.10">
    <property type="entry name" value="Medium-chain alcohol dehydrogenases, catalytic domain"/>
    <property type="match status" value="1"/>
</dbReference>
<evidence type="ECO:0000313" key="5">
    <source>
        <dbReference type="Proteomes" id="UP000038010"/>
    </source>
</evidence>
<evidence type="ECO:0000259" key="3">
    <source>
        <dbReference type="SMART" id="SM00829"/>
    </source>
</evidence>
<dbReference type="GO" id="GO:0016651">
    <property type="term" value="F:oxidoreductase activity, acting on NAD(P)H"/>
    <property type="evidence" value="ECO:0007669"/>
    <property type="project" value="InterPro"/>
</dbReference>
<dbReference type="PANTHER" id="PTHR45348">
    <property type="entry name" value="HYPOTHETICAL OXIDOREDUCTASE (EUROFUNG)"/>
    <property type="match status" value="1"/>
</dbReference>
<proteinExistence type="inferred from homology"/>
<dbReference type="SMART" id="SM00829">
    <property type="entry name" value="PKS_ER"/>
    <property type="match status" value="1"/>
</dbReference>
<name>A0A0N1H331_9EURO</name>
<dbReference type="Pfam" id="PF00107">
    <property type="entry name" value="ADH_zinc_N"/>
    <property type="match status" value="1"/>
</dbReference>
<protein>
    <submittedName>
        <fullName evidence="4">Zinc-type alcohol dehydrogenase-like protein</fullName>
    </submittedName>
</protein>
<comment type="similarity">
    <text evidence="1">Belongs to the zinc-containing alcohol dehydrogenase family.</text>
</comment>
<dbReference type="CDD" id="cd08249">
    <property type="entry name" value="enoyl_reductase_like"/>
    <property type="match status" value="1"/>
</dbReference>
<comment type="caution">
    <text evidence="4">The sequence shown here is derived from an EMBL/GenBank/DDBJ whole genome shotgun (WGS) entry which is preliminary data.</text>
</comment>
<dbReference type="OrthoDB" id="9992527at2759"/>
<dbReference type="InterPro" id="IPR036291">
    <property type="entry name" value="NAD(P)-bd_dom_sf"/>
</dbReference>
<dbReference type="VEuPathDB" id="FungiDB:AB675_53"/>
<keyword evidence="2" id="KW-0560">Oxidoreductase</keyword>
<keyword evidence="5" id="KW-1185">Reference proteome</keyword>
<dbReference type="SUPFAM" id="SSF50129">
    <property type="entry name" value="GroES-like"/>
    <property type="match status" value="1"/>
</dbReference>
<accession>A0A0N1H331</accession>
<evidence type="ECO:0000313" key="4">
    <source>
        <dbReference type="EMBL" id="KPI34690.1"/>
    </source>
</evidence>
<dbReference type="RefSeq" id="XP_017994653.1">
    <property type="nucleotide sequence ID" value="XM_018145608.1"/>
</dbReference>
<dbReference type="Pfam" id="PF08240">
    <property type="entry name" value="ADH_N"/>
    <property type="match status" value="1"/>
</dbReference>
<dbReference type="EMBL" id="LFJN01000053">
    <property type="protein sequence ID" value="KPI34690.1"/>
    <property type="molecule type" value="Genomic_DNA"/>
</dbReference>
<reference evidence="4 5" key="1">
    <citation type="submission" date="2015-06" db="EMBL/GenBank/DDBJ databases">
        <title>Draft genome of the ant-associated black yeast Phialophora attae CBS 131958.</title>
        <authorList>
            <person name="Moreno L.F."/>
            <person name="Stielow B.J."/>
            <person name="de Hoog S."/>
            <person name="Vicente V.A."/>
            <person name="Weiss V.A."/>
            <person name="de Vries M."/>
            <person name="Cruz L.M."/>
            <person name="Souza E.M."/>
        </authorList>
    </citation>
    <scope>NUCLEOTIDE SEQUENCE [LARGE SCALE GENOMIC DNA]</scope>
    <source>
        <strain evidence="4 5">CBS 131958</strain>
    </source>
</reference>
<dbReference type="InterPro" id="IPR011032">
    <property type="entry name" value="GroES-like_sf"/>
</dbReference>
<dbReference type="GeneID" id="28737382"/>
<sequence>MVTAKQQKAVLVTEIGKPVELGTRDIPTPGEGQVLVKVTATMILPHDTYGRDWGLLVEDRLPAVLGNNVAGVIDEVGPGVGFKVGERIFGISGNVAASSDQAGLQEYAILNADAIAHIPEGFSDAAVASLPINLVTSAAVLFTKTGFDMPAPYLPRKDFDCATASVVIVGGGTNVGQLAVQLASLAGVGKIIVIAGTSNSAKLQAMGATHFIDRHSSSAEMVKQIHAITGPENATQVYSCAPLDVDLVIGLLPKDKPSTLKTLLPFEGDEEEQLGASLPLCKFAFVHDLTNASLAPNAAQFWAKVPEYLRTEKLLPADFQVVHGLDDVSGINNALDQYRDFSRAGAQTVVLI</sequence>
<feature type="domain" description="Enoyl reductase (ER)" evidence="3">
    <location>
        <begin position="16"/>
        <end position="351"/>
    </location>
</feature>
<gene>
    <name evidence="4" type="ORF">AB675_53</name>
</gene>
<dbReference type="InterPro" id="IPR013154">
    <property type="entry name" value="ADH-like_N"/>
</dbReference>
<dbReference type="InterPro" id="IPR020843">
    <property type="entry name" value="ER"/>
</dbReference>
<dbReference type="AlphaFoldDB" id="A0A0N1H331"/>
<dbReference type="Proteomes" id="UP000038010">
    <property type="component" value="Unassembled WGS sequence"/>
</dbReference>
<evidence type="ECO:0000256" key="2">
    <source>
        <dbReference type="ARBA" id="ARBA00023002"/>
    </source>
</evidence>
<dbReference type="Gene3D" id="3.40.50.720">
    <property type="entry name" value="NAD(P)-binding Rossmann-like Domain"/>
    <property type="match status" value="1"/>
</dbReference>